<evidence type="ECO:0000313" key="3">
    <source>
        <dbReference type="Proteomes" id="UP001500016"/>
    </source>
</evidence>
<evidence type="ECO:0000256" key="1">
    <source>
        <dbReference type="SAM" id="Phobius"/>
    </source>
</evidence>
<keyword evidence="1" id="KW-0472">Membrane</keyword>
<name>A0ABN2VVA8_9ACTN</name>
<dbReference type="RefSeq" id="WP_344527399.1">
    <property type="nucleotide sequence ID" value="NZ_BAAAPE010000007.1"/>
</dbReference>
<comment type="caution">
    <text evidence="2">The sequence shown here is derived from an EMBL/GenBank/DDBJ whole genome shotgun (WGS) entry which is preliminary data.</text>
</comment>
<keyword evidence="3" id="KW-1185">Reference proteome</keyword>
<protein>
    <submittedName>
        <fullName evidence="2">Uncharacterized protein</fullName>
    </submittedName>
</protein>
<dbReference type="EMBL" id="BAAAPE010000007">
    <property type="protein sequence ID" value="GAA2073086.1"/>
    <property type="molecule type" value="Genomic_DNA"/>
</dbReference>
<reference evidence="2 3" key="1">
    <citation type="journal article" date="2019" name="Int. J. Syst. Evol. Microbiol.">
        <title>The Global Catalogue of Microorganisms (GCM) 10K type strain sequencing project: providing services to taxonomists for standard genome sequencing and annotation.</title>
        <authorList>
            <consortium name="The Broad Institute Genomics Platform"/>
            <consortium name="The Broad Institute Genome Sequencing Center for Infectious Disease"/>
            <person name="Wu L."/>
            <person name="Ma J."/>
        </authorList>
    </citation>
    <scope>NUCLEOTIDE SEQUENCE [LARGE SCALE GENOMIC DNA]</scope>
    <source>
        <strain evidence="2 3">JCM 15478</strain>
    </source>
</reference>
<organism evidence="2 3">
    <name type="scientific">Streptomyces albiaxialis</name>
    <dbReference type="NCBI Taxonomy" id="329523"/>
    <lineage>
        <taxon>Bacteria</taxon>
        <taxon>Bacillati</taxon>
        <taxon>Actinomycetota</taxon>
        <taxon>Actinomycetes</taxon>
        <taxon>Kitasatosporales</taxon>
        <taxon>Streptomycetaceae</taxon>
        <taxon>Streptomyces</taxon>
    </lineage>
</organism>
<accession>A0ABN2VVA8</accession>
<evidence type="ECO:0000313" key="2">
    <source>
        <dbReference type="EMBL" id="GAA2073086.1"/>
    </source>
</evidence>
<feature type="transmembrane region" description="Helical" evidence="1">
    <location>
        <begin position="33"/>
        <end position="51"/>
    </location>
</feature>
<gene>
    <name evidence="2" type="ORF">GCM10009801_26140</name>
</gene>
<keyword evidence="1" id="KW-1133">Transmembrane helix</keyword>
<feature type="transmembrane region" description="Helical" evidence="1">
    <location>
        <begin position="7"/>
        <end position="27"/>
    </location>
</feature>
<proteinExistence type="predicted"/>
<sequence length="73" mass="7116">MLVSLNASILCLVIALAGALGGLGFAAAGATSLGYLAAVLALLALALSEFGHRLSVRLSPRVAEAAGADAPAR</sequence>
<dbReference type="Proteomes" id="UP001500016">
    <property type="component" value="Unassembled WGS sequence"/>
</dbReference>
<keyword evidence="1" id="KW-0812">Transmembrane</keyword>